<reference evidence="1 2" key="1">
    <citation type="submission" date="2014-04" db="EMBL/GenBank/DDBJ databases">
        <authorList>
            <person name="Sibley D."/>
            <person name="Venepally P."/>
            <person name="Karamycheva S."/>
            <person name="Hadjithomas M."/>
            <person name="Khan A."/>
            <person name="Brunk B."/>
            <person name="Roos D."/>
            <person name="Caler E."/>
            <person name="Lorenzi H."/>
        </authorList>
    </citation>
    <scope>NUCLEOTIDE SEQUENCE [LARGE SCALE GENOMIC DNA]</scope>
    <source>
        <strain evidence="1 2">MAS</strain>
    </source>
</reference>
<gene>
    <name evidence="1" type="ORF">TGMAS_412870</name>
</gene>
<accession>A0A086QYC4</accession>
<protein>
    <submittedName>
        <fullName evidence="1">Uncharacterized protein</fullName>
    </submittedName>
</protein>
<evidence type="ECO:0000313" key="2">
    <source>
        <dbReference type="Proteomes" id="UP000028821"/>
    </source>
</evidence>
<sequence length="15" mass="1834">MERVKTLEDFKTSYS</sequence>
<dbReference type="EMBL" id="AEXC02000233">
    <property type="protein sequence ID" value="KFH17606.1"/>
    <property type="molecule type" value="Genomic_DNA"/>
</dbReference>
<name>A0A086QYC4_TOXGO</name>
<comment type="caution">
    <text evidence="1">The sequence shown here is derived from an EMBL/GenBank/DDBJ whole genome shotgun (WGS) entry which is preliminary data.</text>
</comment>
<organism evidence="1 2">
    <name type="scientific">Toxoplasma gondii MAS</name>
    <dbReference type="NCBI Taxonomy" id="943118"/>
    <lineage>
        <taxon>Eukaryota</taxon>
        <taxon>Sar</taxon>
        <taxon>Alveolata</taxon>
        <taxon>Apicomplexa</taxon>
        <taxon>Conoidasida</taxon>
        <taxon>Coccidia</taxon>
        <taxon>Eucoccidiorida</taxon>
        <taxon>Eimeriorina</taxon>
        <taxon>Sarcocystidae</taxon>
        <taxon>Toxoplasma</taxon>
    </lineage>
</organism>
<dbReference type="VEuPathDB" id="ToxoDB:TGMAS_412870"/>
<evidence type="ECO:0000313" key="1">
    <source>
        <dbReference type="EMBL" id="KFH17606.1"/>
    </source>
</evidence>
<dbReference type="Proteomes" id="UP000028821">
    <property type="component" value="Unassembled WGS sequence"/>
</dbReference>
<feature type="non-terminal residue" evidence="1">
    <location>
        <position position="15"/>
    </location>
</feature>
<proteinExistence type="predicted"/>